<dbReference type="GO" id="GO:0005524">
    <property type="term" value="F:ATP binding"/>
    <property type="evidence" value="ECO:0007669"/>
    <property type="project" value="UniProtKB-KW"/>
</dbReference>
<dbReference type="InterPro" id="IPR027417">
    <property type="entry name" value="P-loop_NTPase"/>
</dbReference>
<evidence type="ECO:0000259" key="16">
    <source>
        <dbReference type="PROSITE" id="PS51206"/>
    </source>
</evidence>
<evidence type="ECO:0000256" key="15">
    <source>
        <dbReference type="SAM" id="MobiDB-lite"/>
    </source>
</evidence>
<protein>
    <recommendedName>
        <fullName evidence="13">DNA 3'-5' helicase</fullName>
        <ecNumber evidence="13">5.6.2.4</ecNumber>
    </recommendedName>
</protein>
<feature type="domain" description="SF3 helicase" evidence="16">
    <location>
        <begin position="566"/>
        <end position="739"/>
    </location>
</feature>
<evidence type="ECO:0000256" key="6">
    <source>
        <dbReference type="ARBA" id="ARBA00022771"/>
    </source>
</evidence>
<evidence type="ECO:0000256" key="1">
    <source>
        <dbReference type="ARBA" id="ARBA00004340"/>
    </source>
</evidence>
<dbReference type="GO" id="GO:0043138">
    <property type="term" value="F:3'-5' DNA helicase activity"/>
    <property type="evidence" value="ECO:0007669"/>
    <property type="project" value="UniProtKB-EC"/>
</dbReference>
<evidence type="ECO:0000256" key="4">
    <source>
        <dbReference type="ARBA" id="ARBA00022723"/>
    </source>
</evidence>
<keyword evidence="7" id="KW-0347">Helicase</keyword>
<dbReference type="InterPro" id="IPR003133">
    <property type="entry name" value="T_Ag_DNA-bd"/>
</dbReference>
<dbReference type="InterPro" id="IPR017910">
    <property type="entry name" value="Znf_lg_T-Ag_D1-typ"/>
</dbReference>
<dbReference type="PROSITE" id="PS51341">
    <property type="entry name" value="ZF_LTAG_D1"/>
    <property type="match status" value="1"/>
</dbReference>
<keyword evidence="4" id="KW-0479">Metal-binding</keyword>
<comment type="subcellular location">
    <subcellularLocation>
        <location evidence="1">Host cell</location>
    </subcellularLocation>
</comment>
<keyword evidence="5" id="KW-0547">Nucleotide-binding</keyword>
<evidence type="ECO:0000256" key="9">
    <source>
        <dbReference type="ARBA" id="ARBA00022840"/>
    </source>
</evidence>
<evidence type="ECO:0000313" key="18">
    <source>
        <dbReference type="EMBL" id="DAC80307.1"/>
    </source>
</evidence>
<dbReference type="Pfam" id="PF06431">
    <property type="entry name" value="Polyoma_lg_T_C"/>
    <property type="match status" value="1"/>
</dbReference>
<evidence type="ECO:0000256" key="3">
    <source>
        <dbReference type="ARBA" id="ARBA00022705"/>
    </source>
</evidence>
<feature type="region of interest" description="Disordered" evidence="15">
    <location>
        <begin position="261"/>
        <end position="305"/>
    </location>
</feature>
<dbReference type="EMBL" id="BK010891">
    <property type="protein sequence ID" value="DAC80307.1"/>
    <property type="molecule type" value="Genomic_DNA"/>
</dbReference>
<dbReference type="Gene3D" id="3.40.1310.20">
    <property type="match status" value="1"/>
</dbReference>
<keyword evidence="9" id="KW-0067">ATP-binding</keyword>
<dbReference type="Gene3D" id="1.10.10.510">
    <property type="entry name" value="Zinc finger, large T-antigen D1 domain"/>
    <property type="match status" value="1"/>
</dbReference>
<dbReference type="InterPro" id="IPR014015">
    <property type="entry name" value="Helicase_SF3_DNA-vir"/>
</dbReference>
<feature type="compositionally biased region" description="Basic residues" evidence="15">
    <location>
        <begin position="165"/>
        <end position="175"/>
    </location>
</feature>
<feature type="compositionally biased region" description="Polar residues" evidence="15">
    <location>
        <begin position="194"/>
        <end position="214"/>
    </location>
</feature>
<dbReference type="InterPro" id="IPR037102">
    <property type="entry name" value="Znf_lg_T-Ag_D1_dom_sf"/>
</dbReference>
<evidence type="ECO:0000256" key="12">
    <source>
        <dbReference type="ARBA" id="ARBA00034617"/>
    </source>
</evidence>
<evidence type="ECO:0000256" key="8">
    <source>
        <dbReference type="ARBA" id="ARBA00022833"/>
    </source>
</evidence>
<feature type="domain" description="T-ag D1-type" evidence="17">
    <location>
        <begin position="442"/>
        <end position="540"/>
    </location>
</feature>
<name>A0A5H3CTB3_9VIRU</name>
<accession>A0A5H3CTB3</accession>
<feature type="region of interest" description="Disordered" evidence="15">
    <location>
        <begin position="146"/>
        <end position="218"/>
    </location>
</feature>
<keyword evidence="10" id="KW-0238">DNA-binding</keyword>
<dbReference type="Pfam" id="PF02217">
    <property type="entry name" value="T_Ag_DNA_bind"/>
    <property type="match status" value="1"/>
</dbReference>
<evidence type="ECO:0000256" key="2">
    <source>
        <dbReference type="ARBA" id="ARBA00022553"/>
    </source>
</evidence>
<keyword evidence="7" id="KW-0378">Hydrolase</keyword>
<dbReference type="Gene3D" id="3.40.50.300">
    <property type="entry name" value="P-loop containing nucleotide triphosphate hydrolases"/>
    <property type="match status" value="1"/>
</dbReference>
<feature type="region of interest" description="Disordered" evidence="15">
    <location>
        <begin position="95"/>
        <end position="118"/>
    </location>
</feature>
<keyword evidence="11" id="KW-0413">Isomerase</keyword>
<keyword evidence="6" id="KW-0863">Zinc-finger</keyword>
<evidence type="ECO:0000256" key="10">
    <source>
        <dbReference type="ARBA" id="ARBA00023125"/>
    </source>
</evidence>
<dbReference type="EC" id="5.6.2.4" evidence="13"/>
<sequence>MVLTSVSDSSSDEEEILHRIKQNKVKRRKDKLIRTLGKHGVNCTRETADLTLINDAITVLSRLENNDLKVKERQQIQQHLDRFRRTFDPSWNPFEEESQDVFVTPEPRPPSVTESEIEDCSIIDWDATEENPNKLPSNPFIQTECQEGEADTSDQEHEELPRKTPTPKKKKRKRPLFLPSSKKTPVKKSKTPTNLWKETSTSQEPGPSEANPSQAKHCEENPLVNQNEVNATNSEPLPAGQEHRQSIDYDELFDSETPGVLESEAESGVGGTETENEVHPSDFEDSMTLIPPTQPTPEKTKEPEMPNIFDDCLSRAQNTHSTMCSFLLYYTAGKHERVQRAIKSIGVIRHSLTGTYQNNKEMYFFACTLQSPHRLTRIQNVLKPYFTLSHCLVNVILTKQWVTCVHKFRYHLDVSDDSCDFPTLHDSRDYGTKLNCPHIKDKEEFDVRLINDWAKEHGLIETLTILGLYDRFAIKQSECDKCQNTAVGNRTNPKSHYNEHEKHFLNAVKFTGLKDKKKIAQNASNTVLGHLKVNFQHITSAEFYLDRLKQVALQLQDVSPSLPIFSAALAFQYILGWQCDAFLYFVFKTLVESDSKQRYLMFKGPYNSGKSTMACVVKKLFFGASLNINEPRDGLKFELGRAIAKRMVVFDDIRGTPDGTNPDLSRGYGVERLDDMRDHLDGHLEVGLERKHQDKVEQIFPPGIVTINEYIIPKSLSIRMKRIFNFVQRPLVETWFKHCKLSANLLTDERVFVLAMILASQNYLFNNNPTFRAPFWPNDPEFRTLVSNIAEMYEVDEIFQCENNMFNMCLKYGEPAPITKLKDSDKRTFLASSLEYRVRHSPRNPNLPFKLSESEMFED</sequence>
<proteinExistence type="predicted"/>
<dbReference type="GO" id="GO:0003688">
    <property type="term" value="F:DNA replication origin binding"/>
    <property type="evidence" value="ECO:0007669"/>
    <property type="project" value="InterPro"/>
</dbReference>
<keyword evidence="8" id="KW-0862">Zinc</keyword>
<dbReference type="InterPro" id="IPR010932">
    <property type="entry name" value="Lg_T_Ag_Polyomavir_C"/>
</dbReference>
<evidence type="ECO:0000313" key="19">
    <source>
        <dbReference type="Proteomes" id="UP001237034"/>
    </source>
</evidence>
<reference evidence="18" key="2">
    <citation type="submission" date="2019-07" db="EMBL/GenBank/DDBJ databases">
        <authorList>
            <person name="Buck C."/>
            <person name="Tisza M."/>
        </authorList>
    </citation>
    <scope>NUCLEOTIDE SEQUENCE</scope>
    <source>
        <strain evidence="18">4065</strain>
    </source>
</reference>
<reference evidence="18" key="1">
    <citation type="journal article" date="2019" name="J. ISSAAS">
        <title>Identification of 'Missing Link' Families of Small DNA Tumor Viruses.</title>
        <authorList>
            <person name="Welch N.L."/>
            <person name="Tisza M.J."/>
            <person name="Belford A."/>
            <person name="Pastrana D.V."/>
            <person name="Pang Y.-Y.S."/>
            <person name="Schiller J.T."/>
            <person name="An P."/>
            <person name="Cantalupo P.G."/>
            <person name="Pipas J.M."/>
            <person name="Koda S."/>
            <person name="Subramaniam K."/>
            <person name="Waltzek T.B."/>
            <person name="Bian C."/>
            <person name="Shi Q."/>
            <person name="Ruan Z."/>
            <person name="Ng T.F.-F."/>
            <person name="Starrett G.J."/>
            <person name="Buck C.B."/>
        </authorList>
    </citation>
    <scope>NUCLEOTIDE SEQUENCE</scope>
    <source>
        <strain evidence="18">4065</strain>
    </source>
</reference>
<dbReference type="PROSITE" id="PS51206">
    <property type="entry name" value="SF3_HELICASE_1"/>
    <property type="match status" value="1"/>
</dbReference>
<keyword evidence="3" id="KW-0235">DNA replication</keyword>
<dbReference type="GO" id="GO:0043657">
    <property type="term" value="C:host cell"/>
    <property type="evidence" value="ECO:0007669"/>
    <property type="project" value="UniProtKB-SubCell"/>
</dbReference>
<organism evidence="18 19">
    <name type="scientific">Tilapia adomavirus 1</name>
    <dbReference type="NCBI Taxonomy" id="2597803"/>
    <lineage>
        <taxon>Viruses</taxon>
        <taxon>Adomaviruses</taxon>
    </lineage>
</organism>
<evidence type="ECO:0000256" key="7">
    <source>
        <dbReference type="ARBA" id="ARBA00022806"/>
    </source>
</evidence>
<dbReference type="SUPFAM" id="SSF52540">
    <property type="entry name" value="P-loop containing nucleoside triphosphate hydrolases"/>
    <property type="match status" value="1"/>
</dbReference>
<evidence type="ECO:0000256" key="13">
    <source>
        <dbReference type="ARBA" id="ARBA00034808"/>
    </source>
</evidence>
<dbReference type="GO" id="GO:0008270">
    <property type="term" value="F:zinc ion binding"/>
    <property type="evidence" value="ECO:0007669"/>
    <property type="project" value="UniProtKB-KW"/>
</dbReference>
<evidence type="ECO:0000256" key="14">
    <source>
        <dbReference type="ARBA" id="ARBA00048988"/>
    </source>
</evidence>
<dbReference type="Proteomes" id="UP001237034">
    <property type="component" value="Segment"/>
</dbReference>
<keyword evidence="2" id="KW-0597">Phosphoprotein</keyword>
<evidence type="ECO:0000259" key="17">
    <source>
        <dbReference type="PROSITE" id="PS51341"/>
    </source>
</evidence>
<comment type="catalytic activity">
    <reaction evidence="12">
        <text>Couples ATP hydrolysis with the unwinding of duplex DNA by translocating in the 3'-5' direction.</text>
        <dbReference type="EC" id="5.6.2.4"/>
    </reaction>
</comment>
<dbReference type="GO" id="GO:0006260">
    <property type="term" value="P:DNA replication"/>
    <property type="evidence" value="ECO:0007669"/>
    <property type="project" value="UniProtKB-KW"/>
</dbReference>
<evidence type="ECO:0000256" key="5">
    <source>
        <dbReference type="ARBA" id="ARBA00022741"/>
    </source>
</evidence>
<evidence type="ECO:0000256" key="11">
    <source>
        <dbReference type="ARBA" id="ARBA00023235"/>
    </source>
</evidence>
<comment type="catalytic activity">
    <reaction evidence="14">
        <text>ATP + H2O = ADP + phosphate + H(+)</text>
        <dbReference type="Rhea" id="RHEA:13065"/>
        <dbReference type="ChEBI" id="CHEBI:15377"/>
        <dbReference type="ChEBI" id="CHEBI:15378"/>
        <dbReference type="ChEBI" id="CHEBI:30616"/>
        <dbReference type="ChEBI" id="CHEBI:43474"/>
        <dbReference type="ChEBI" id="CHEBI:456216"/>
        <dbReference type="EC" id="5.6.2.4"/>
    </reaction>
</comment>